<organism evidence="10 11">
    <name type="scientific">Burkholderia paludis</name>
    <dbReference type="NCBI Taxonomy" id="1506587"/>
    <lineage>
        <taxon>Bacteria</taxon>
        <taxon>Pseudomonadati</taxon>
        <taxon>Pseudomonadota</taxon>
        <taxon>Betaproteobacteria</taxon>
        <taxon>Burkholderiales</taxon>
        <taxon>Burkholderiaceae</taxon>
        <taxon>Burkholderia</taxon>
        <taxon>Burkholderia cepacia complex</taxon>
    </lineage>
</organism>
<dbReference type="Pfam" id="PF25917">
    <property type="entry name" value="BSH_RND"/>
    <property type="match status" value="1"/>
</dbReference>
<reference evidence="10 11" key="1">
    <citation type="submission" date="2019-09" db="EMBL/GenBank/DDBJ databases">
        <authorList>
            <person name="Depoorter E."/>
        </authorList>
    </citation>
    <scope>NUCLEOTIDE SEQUENCE [LARGE SCALE GENOMIC DNA]</scope>
    <source>
        <strain evidence="10">LMG 30113</strain>
    </source>
</reference>
<dbReference type="InterPro" id="IPR058634">
    <property type="entry name" value="AaeA-lik-b-barrel"/>
</dbReference>
<dbReference type="PANTHER" id="PTHR30367">
    <property type="entry name" value="P-HYDROXYBENZOIC ACID EFFLUX PUMP SUBUNIT AAEA-RELATED"/>
    <property type="match status" value="1"/>
</dbReference>
<feature type="domain" description="Multidrug resistance protein MdtA-like alpha-helical hairpin" evidence="7">
    <location>
        <begin position="83"/>
        <end position="147"/>
    </location>
</feature>
<dbReference type="EMBL" id="CABVQD010000031">
    <property type="protein sequence ID" value="VWC28699.1"/>
    <property type="molecule type" value="Genomic_DNA"/>
</dbReference>
<evidence type="ECO:0000313" key="11">
    <source>
        <dbReference type="Proteomes" id="UP000494330"/>
    </source>
</evidence>
<dbReference type="AlphaFoldDB" id="A0A6P2QXI5"/>
<dbReference type="Gene3D" id="2.40.30.170">
    <property type="match status" value="1"/>
</dbReference>
<comment type="subcellular location">
    <subcellularLocation>
        <location evidence="1">Membrane</location>
        <topology evidence="1">Single-pass membrane protein</topology>
    </subcellularLocation>
</comment>
<dbReference type="NCBIfam" id="TIGR01730">
    <property type="entry name" value="RND_mfp"/>
    <property type="match status" value="1"/>
</dbReference>
<sequence>MKRAISIFVTLLLIGITAYGVIYIWNRYMYTPWTRDGRIRATVVSVAPDVSGWIQSLNAENAQSVKEGDVLFTVDGARYQIALDQAKAQADLAETDWEKAQRVYQRRKTLTDGGVSAEEIDVARLDMENKAAALKQARARVNEAQLDRDRTIYRSPVNGKVINLNLEKGDYVTRGSERLAIIKDNSYYVTGYFEETKIPAIRLGDKVDIWLMAGAGHLTGHVQSINSGISNENTTPGNEQLPSVAATFAWIRFAQRIPVDIVIDKVPADLTLSSGMSATLKVNIPESRKALLRDAENSWKTDFGAVVH</sequence>
<proteinExistence type="inferred from homology"/>
<evidence type="ECO:0000256" key="3">
    <source>
        <dbReference type="ARBA" id="ARBA00022692"/>
    </source>
</evidence>
<evidence type="ECO:0000313" key="10">
    <source>
        <dbReference type="EMBL" id="VWC28699.1"/>
    </source>
</evidence>
<keyword evidence="4" id="KW-1133">Transmembrane helix</keyword>
<dbReference type="InterPro" id="IPR050393">
    <property type="entry name" value="MFP_Efflux_Pump"/>
</dbReference>
<dbReference type="Pfam" id="PF25876">
    <property type="entry name" value="HH_MFP_RND"/>
    <property type="match status" value="1"/>
</dbReference>
<evidence type="ECO:0000259" key="8">
    <source>
        <dbReference type="Pfam" id="PF25917"/>
    </source>
</evidence>
<accession>A0A6P2QXI5</accession>
<dbReference type="SUPFAM" id="SSF111369">
    <property type="entry name" value="HlyD-like secretion proteins"/>
    <property type="match status" value="1"/>
</dbReference>
<evidence type="ECO:0000256" key="4">
    <source>
        <dbReference type="ARBA" id="ARBA00022989"/>
    </source>
</evidence>
<evidence type="ECO:0000256" key="5">
    <source>
        <dbReference type="ARBA" id="ARBA00023136"/>
    </source>
</evidence>
<feature type="domain" description="Multidrug resistance protein MdtA-like barrel-sandwich hybrid" evidence="8">
    <location>
        <begin position="43"/>
        <end position="181"/>
    </location>
</feature>
<evidence type="ECO:0000256" key="2">
    <source>
        <dbReference type="ARBA" id="ARBA00009477"/>
    </source>
</evidence>
<dbReference type="GO" id="GO:0022857">
    <property type="term" value="F:transmembrane transporter activity"/>
    <property type="evidence" value="ECO:0007669"/>
    <property type="project" value="InterPro"/>
</dbReference>
<feature type="domain" description="p-hydroxybenzoic acid efflux pump subunit AaeA-like beta-barrel" evidence="9">
    <location>
        <begin position="186"/>
        <end position="282"/>
    </location>
</feature>
<evidence type="ECO:0000256" key="6">
    <source>
        <dbReference type="SAM" id="Coils"/>
    </source>
</evidence>
<dbReference type="InterPro" id="IPR058624">
    <property type="entry name" value="MdtA-like_HH"/>
</dbReference>
<dbReference type="Gene3D" id="2.40.50.100">
    <property type="match status" value="1"/>
</dbReference>
<dbReference type="InterPro" id="IPR006143">
    <property type="entry name" value="RND_pump_MFP"/>
</dbReference>
<dbReference type="PANTHER" id="PTHR30367:SF1">
    <property type="entry name" value="MULTIDRUG RESISTANCE PROTEIN MDTN"/>
    <property type="match status" value="1"/>
</dbReference>
<keyword evidence="6" id="KW-0175">Coiled coil</keyword>
<keyword evidence="11" id="KW-1185">Reference proteome</keyword>
<comment type="similarity">
    <text evidence="2">Belongs to the membrane fusion protein (MFP) (TC 8.A.1) family.</text>
</comment>
<evidence type="ECO:0000259" key="9">
    <source>
        <dbReference type="Pfam" id="PF25963"/>
    </source>
</evidence>
<name>A0A6P2QXI5_9BURK</name>
<evidence type="ECO:0000259" key="7">
    <source>
        <dbReference type="Pfam" id="PF25876"/>
    </source>
</evidence>
<keyword evidence="3" id="KW-0812">Transmembrane</keyword>
<dbReference type="Proteomes" id="UP000494330">
    <property type="component" value="Unassembled WGS sequence"/>
</dbReference>
<dbReference type="InterPro" id="IPR058625">
    <property type="entry name" value="MdtA-like_BSH"/>
</dbReference>
<dbReference type="Pfam" id="PF25963">
    <property type="entry name" value="Beta-barrel_AAEA"/>
    <property type="match status" value="1"/>
</dbReference>
<dbReference type="GO" id="GO:0016020">
    <property type="term" value="C:membrane"/>
    <property type="evidence" value="ECO:0007669"/>
    <property type="project" value="InterPro"/>
</dbReference>
<gene>
    <name evidence="10" type="ORF">BPA30113_06156</name>
</gene>
<dbReference type="RefSeq" id="WP_052001346.1">
    <property type="nucleotide sequence ID" value="NZ_CABVQD010000031.1"/>
</dbReference>
<evidence type="ECO:0000256" key="1">
    <source>
        <dbReference type="ARBA" id="ARBA00004167"/>
    </source>
</evidence>
<keyword evidence="5" id="KW-0472">Membrane</keyword>
<feature type="coiled-coil region" evidence="6">
    <location>
        <begin position="83"/>
        <end position="147"/>
    </location>
</feature>
<protein>
    <submittedName>
        <fullName evidence="10">Secretion protein HlyD family protein</fullName>
    </submittedName>
</protein>